<gene>
    <name evidence="2" type="ORF">KDK95_21555</name>
</gene>
<evidence type="ECO:0000313" key="3">
    <source>
        <dbReference type="Proteomes" id="UP000676325"/>
    </source>
</evidence>
<dbReference type="SUPFAM" id="SSF52540">
    <property type="entry name" value="P-loop containing nucleoside triphosphate hydrolases"/>
    <property type="match status" value="1"/>
</dbReference>
<name>A0A941IMV5_9ACTN</name>
<feature type="domain" description="Phosphoribulokinase/uridine kinase" evidence="1">
    <location>
        <begin position="25"/>
        <end position="169"/>
    </location>
</feature>
<accession>A0A941IMV5</accession>
<dbReference type="PANTHER" id="PTHR10285">
    <property type="entry name" value="URIDINE KINASE"/>
    <property type="match status" value="1"/>
</dbReference>
<dbReference type="Proteomes" id="UP000676325">
    <property type="component" value="Unassembled WGS sequence"/>
</dbReference>
<organism evidence="2 3">
    <name type="scientific">Actinospica acidithermotolerans</name>
    <dbReference type="NCBI Taxonomy" id="2828514"/>
    <lineage>
        <taxon>Bacteria</taxon>
        <taxon>Bacillati</taxon>
        <taxon>Actinomycetota</taxon>
        <taxon>Actinomycetes</taxon>
        <taxon>Catenulisporales</taxon>
        <taxon>Actinospicaceae</taxon>
        <taxon>Actinospica</taxon>
    </lineage>
</organism>
<keyword evidence="3" id="KW-1185">Reference proteome</keyword>
<dbReference type="PRINTS" id="PR00988">
    <property type="entry name" value="URIDINKINASE"/>
</dbReference>
<proteinExistence type="predicted"/>
<comment type="caution">
    <text evidence="2">The sequence shown here is derived from an EMBL/GenBank/DDBJ whole genome shotgun (WGS) entry which is preliminary data.</text>
</comment>
<dbReference type="AlphaFoldDB" id="A0A941IMV5"/>
<dbReference type="Gene3D" id="3.40.50.300">
    <property type="entry name" value="P-loop containing nucleotide triphosphate hydrolases"/>
    <property type="match status" value="1"/>
</dbReference>
<evidence type="ECO:0000259" key="1">
    <source>
        <dbReference type="Pfam" id="PF00485"/>
    </source>
</evidence>
<dbReference type="InterPro" id="IPR006083">
    <property type="entry name" value="PRK/URK"/>
</dbReference>
<dbReference type="Pfam" id="PF00485">
    <property type="entry name" value="PRK"/>
    <property type="match status" value="1"/>
</dbReference>
<protein>
    <recommendedName>
        <fullName evidence="1">Phosphoribulokinase/uridine kinase domain-containing protein</fullName>
    </recommendedName>
</protein>
<dbReference type="GO" id="GO:0005524">
    <property type="term" value="F:ATP binding"/>
    <property type="evidence" value="ECO:0007669"/>
    <property type="project" value="InterPro"/>
</dbReference>
<dbReference type="EMBL" id="JAGSOH010000069">
    <property type="protein sequence ID" value="MBR7828911.1"/>
    <property type="molecule type" value="Genomic_DNA"/>
</dbReference>
<reference evidence="2" key="1">
    <citation type="submission" date="2021-04" db="EMBL/GenBank/DDBJ databases">
        <title>Genome based classification of Actinospica acidithermotolerans sp. nov., an actinobacterium isolated from an Indonesian hot spring.</title>
        <authorList>
            <person name="Kusuma A.B."/>
            <person name="Putra K.E."/>
            <person name="Nafisah S."/>
            <person name="Loh J."/>
            <person name="Nouioui I."/>
            <person name="Goodfellow M."/>
        </authorList>
    </citation>
    <scope>NUCLEOTIDE SEQUENCE</scope>
    <source>
        <strain evidence="2">MGRD01-02</strain>
    </source>
</reference>
<dbReference type="InterPro" id="IPR027417">
    <property type="entry name" value="P-loop_NTPase"/>
</dbReference>
<sequence length="204" mass="22647">MTSARESATLIAAEVSSRTLDGFALIGIDGTGGSGKTTLAEELAAVLRGPDGATTVTIVHVDDFYREMHGGERLRLTPAEGYELYYDWERLREEVLAPLTSGASAAYRRYDWPSGRIVPGELHRVPHAGIVIVEGVQSVRPELEGYYDLTVLVDTPFDVSLTRMVTRGREQGPGDWEQRWQAADRYYFATTEPWTRVDLIVKGL</sequence>
<evidence type="ECO:0000313" key="2">
    <source>
        <dbReference type="EMBL" id="MBR7828911.1"/>
    </source>
</evidence>
<dbReference type="RefSeq" id="WP_212520044.1">
    <property type="nucleotide sequence ID" value="NZ_JAGSOH010000069.1"/>
</dbReference>
<dbReference type="GO" id="GO:0016301">
    <property type="term" value="F:kinase activity"/>
    <property type="evidence" value="ECO:0007669"/>
    <property type="project" value="InterPro"/>
</dbReference>